<sequence>MKRVGTQIASRSPYVGPRPHEGLRNYTFHRLIGLFTVKPPIPIGDGTFSADVDRSPRVPFRVLGYPKKPVPALPCQPPFERMFAYIRVMKPLEYSTSVDHTLLANAYSGNLTKAFTSVEVGSHCTMDTASDDISAIRVLLPTQRVILLVQVIRLSTNYANELEKRRLKFYFSRAGESCSHGDVYQFMRKDILIALCYCNPEDAKEGLWCALNLKTDPDQIAGENYYHQDDLSVRDPQIDKGLFENPSDEKYEYYEDNVDHISERNDLGQMAYPVFQDGNDEREPILDLEYLREYLEEGGDTGCIPGEGYEEEANRRAMRKKQTEINRKWRRAKGVFVHKFNLIDSMEEKK</sequence>
<dbReference type="EMBL" id="OD005600">
    <property type="protein sequence ID" value="CAD7411826.1"/>
    <property type="molecule type" value="Genomic_DNA"/>
</dbReference>
<reference evidence="1" key="1">
    <citation type="submission" date="2020-11" db="EMBL/GenBank/DDBJ databases">
        <authorList>
            <person name="Tran Van P."/>
        </authorList>
    </citation>
    <scope>NUCLEOTIDE SEQUENCE</scope>
</reference>
<accession>A0A7R9H7A8</accession>
<organism evidence="1">
    <name type="scientific">Timema poppense</name>
    <name type="common">Walking stick</name>
    <dbReference type="NCBI Taxonomy" id="170557"/>
    <lineage>
        <taxon>Eukaryota</taxon>
        <taxon>Metazoa</taxon>
        <taxon>Ecdysozoa</taxon>
        <taxon>Arthropoda</taxon>
        <taxon>Hexapoda</taxon>
        <taxon>Insecta</taxon>
        <taxon>Pterygota</taxon>
        <taxon>Neoptera</taxon>
        <taxon>Polyneoptera</taxon>
        <taxon>Phasmatodea</taxon>
        <taxon>Timematodea</taxon>
        <taxon>Timematoidea</taxon>
        <taxon>Timematidae</taxon>
        <taxon>Timema</taxon>
    </lineage>
</organism>
<name>A0A7R9H7A8_TIMPO</name>
<proteinExistence type="predicted"/>
<protein>
    <submittedName>
        <fullName evidence="1">Uncharacterized protein</fullName>
    </submittedName>
</protein>
<evidence type="ECO:0000313" key="1">
    <source>
        <dbReference type="EMBL" id="CAD7411826.1"/>
    </source>
</evidence>
<gene>
    <name evidence="1" type="ORF">TPSB3V08_LOCUS8091</name>
</gene>
<dbReference type="AlphaFoldDB" id="A0A7R9H7A8"/>